<keyword evidence="2" id="KW-1133">Transmembrane helix</keyword>
<dbReference type="InParanoid" id="F4WCT1"/>
<organism evidence="4">
    <name type="scientific">Acromyrmex echinatior</name>
    <name type="common">Panamanian leafcutter ant</name>
    <name type="synonym">Acromyrmex octospinosus echinatior</name>
    <dbReference type="NCBI Taxonomy" id="103372"/>
    <lineage>
        <taxon>Eukaryota</taxon>
        <taxon>Metazoa</taxon>
        <taxon>Ecdysozoa</taxon>
        <taxon>Arthropoda</taxon>
        <taxon>Hexapoda</taxon>
        <taxon>Insecta</taxon>
        <taxon>Pterygota</taxon>
        <taxon>Neoptera</taxon>
        <taxon>Endopterygota</taxon>
        <taxon>Hymenoptera</taxon>
        <taxon>Apocrita</taxon>
        <taxon>Aculeata</taxon>
        <taxon>Formicoidea</taxon>
        <taxon>Formicidae</taxon>
        <taxon>Myrmicinae</taxon>
        <taxon>Acromyrmex</taxon>
    </lineage>
</organism>
<reference evidence="3" key="1">
    <citation type="submission" date="2011-02" db="EMBL/GenBank/DDBJ databases">
        <title>The genome of the leaf-cutting ant Acromyrmex echinatior suggests key adaptations to social evolution and fungus farming.</title>
        <authorList>
            <person name="Nygaard S."/>
            <person name="Zhang G."/>
        </authorList>
    </citation>
    <scope>NUCLEOTIDE SEQUENCE</scope>
</reference>
<name>F4WCT1_ACREC</name>
<accession>F4WCT1</accession>
<proteinExistence type="predicted"/>
<sequence length="526" mass="59444">MSGEINTLLTAQSDIHGRMARSVANLKKMGLTNITLHTVETSLALFDQLWSKFKRQHEFIRAHYKEAFDESEYSTSQFADSAEITYVQQHSLNDYGASPKSGQISIQIFRYTVPPPEIVIGVQESLMLLVNSHILKMAAMLKPSAEYNRRAAIIEDLRAGRSATEIIWFFGYPRSTVYDVLAKYTALEQSNEGSSMPARKSHSKERTAKIPAIVERAQTLSDDPRQSLRKLASIVGVSEPTMRRIAEEDLRYKLYTLKRLSEAATTRNCSICPDFGDAPYADMKCTQNAIREGKKGQPARRTNSSAATNARSTATNARKRRHRDPDDWKKILDMSWGHFKLNVLLGGSNLAHSGFVTMWLFIFFYLTFILQKSETANDVVTVKEVLAGHLAELPCLSIDEHHRFMFWQFGTNNVIGPGNPLNEKKYNYEVLTGMLQIRTNLLRAMTAVMVLVVAVAVLLLVITVKKRRSQRFFDLEESRENSPARYTSDNAPSVSSRVENVGIDNAVLDIDFPKVFKQMQKEQAMP</sequence>
<evidence type="ECO:0000313" key="3">
    <source>
        <dbReference type="EMBL" id="EGI68000.1"/>
    </source>
</evidence>
<feature type="transmembrane region" description="Helical" evidence="2">
    <location>
        <begin position="441"/>
        <end position="462"/>
    </location>
</feature>
<evidence type="ECO:0000313" key="4">
    <source>
        <dbReference type="Proteomes" id="UP000007755"/>
    </source>
</evidence>
<dbReference type="EMBL" id="GL888071">
    <property type="protein sequence ID" value="EGI68000.1"/>
    <property type="molecule type" value="Genomic_DNA"/>
</dbReference>
<feature type="compositionally biased region" description="Low complexity" evidence="1">
    <location>
        <begin position="299"/>
        <end position="316"/>
    </location>
</feature>
<keyword evidence="2" id="KW-0812">Transmembrane</keyword>
<evidence type="ECO:0000256" key="2">
    <source>
        <dbReference type="SAM" id="Phobius"/>
    </source>
</evidence>
<gene>
    <name evidence="3" type="ORF">G5I_03359</name>
</gene>
<keyword evidence="2" id="KW-0472">Membrane</keyword>
<keyword evidence="4" id="KW-1185">Reference proteome</keyword>
<dbReference type="OrthoDB" id="10258440at2759"/>
<feature type="transmembrane region" description="Helical" evidence="2">
    <location>
        <begin position="350"/>
        <end position="370"/>
    </location>
</feature>
<protein>
    <submittedName>
        <fullName evidence="3">Uncharacterized protein</fullName>
    </submittedName>
</protein>
<evidence type="ECO:0000256" key="1">
    <source>
        <dbReference type="SAM" id="MobiDB-lite"/>
    </source>
</evidence>
<dbReference type="Proteomes" id="UP000007755">
    <property type="component" value="Unassembled WGS sequence"/>
</dbReference>
<dbReference type="AlphaFoldDB" id="F4WCT1"/>
<feature type="region of interest" description="Disordered" evidence="1">
    <location>
        <begin position="291"/>
        <end position="324"/>
    </location>
</feature>